<sequence length="307" mass="35245">MHDVAFSSSEHEVTLFCPIHFLEYTLFDFRKVKEEVMMMMHQYRAVTSKKHHHQWRDLYSYLYTQNGTMKQSEEVDWSAIQCKLLSSSDGNNSKAILKKAFIKCNKRFGHFQHDLIQLNTPCELMKIVLGIWPEGAKTLSRYGELSLHLACLYHRPVEIIQLILEAYPDAASMKTQVDGDLPIHLYLRKEDEVQCCKTETATLLLDAYPDAVQGEDGAKILTLVCRQINCMQVNNNGAGADDNSGYVFRWHTFVLKVLQMRNCGGDNFHENFYDGTSISTNGEDELKFEDCFDEDCVLSKKVAALQF</sequence>
<reference evidence="2" key="1">
    <citation type="submission" date="2021-01" db="EMBL/GenBank/DDBJ databases">
        <authorList>
            <person name="Corre E."/>
            <person name="Pelletier E."/>
            <person name="Niang G."/>
            <person name="Scheremetjew M."/>
            <person name="Finn R."/>
            <person name="Kale V."/>
            <person name="Holt S."/>
            <person name="Cochrane G."/>
            <person name="Meng A."/>
            <person name="Brown T."/>
            <person name="Cohen L."/>
        </authorList>
    </citation>
    <scope>NUCLEOTIDE SEQUENCE</scope>
    <source>
        <strain evidence="2">B650</strain>
    </source>
</reference>
<proteinExistence type="predicted"/>
<dbReference type="EMBL" id="HBGY01000204">
    <property type="protein sequence ID" value="CAD9554183.1"/>
    <property type="molecule type" value="Transcribed_RNA"/>
</dbReference>
<organism evidence="2">
    <name type="scientific">Leptocylindrus danicus</name>
    <dbReference type="NCBI Taxonomy" id="163516"/>
    <lineage>
        <taxon>Eukaryota</taxon>
        <taxon>Sar</taxon>
        <taxon>Stramenopiles</taxon>
        <taxon>Ochrophyta</taxon>
        <taxon>Bacillariophyta</taxon>
        <taxon>Coscinodiscophyceae</taxon>
        <taxon>Chaetocerotophycidae</taxon>
        <taxon>Leptocylindrales</taxon>
        <taxon>Leptocylindraceae</taxon>
        <taxon>Leptocylindrus</taxon>
    </lineage>
</organism>
<protein>
    <submittedName>
        <fullName evidence="2">Uncharacterized protein</fullName>
    </submittedName>
</protein>
<dbReference type="AlphaFoldDB" id="A0A6U2KZY1"/>
<name>A0A6U2KZY1_9STRA</name>
<dbReference type="EMBL" id="HBGY01000193">
    <property type="protein sequence ID" value="CAD9554161.1"/>
    <property type="molecule type" value="Transcribed_RNA"/>
</dbReference>
<gene>
    <name evidence="1" type="ORF">LDAN0321_LOCUS126</name>
    <name evidence="2" type="ORF">LDAN0321_LOCUS133</name>
</gene>
<accession>A0A6U2KZY1</accession>
<evidence type="ECO:0000313" key="1">
    <source>
        <dbReference type="EMBL" id="CAD9554161.1"/>
    </source>
</evidence>
<evidence type="ECO:0000313" key="2">
    <source>
        <dbReference type="EMBL" id="CAD9554183.1"/>
    </source>
</evidence>